<dbReference type="Proteomes" id="UP000278143">
    <property type="component" value="Unassembled WGS sequence"/>
</dbReference>
<dbReference type="EMBL" id="KZ989204">
    <property type="protein sequence ID" value="RKP27451.1"/>
    <property type="molecule type" value="Genomic_DNA"/>
</dbReference>
<dbReference type="OrthoDB" id="21470at2759"/>
<proteinExistence type="predicted"/>
<protein>
    <submittedName>
        <fullName evidence="2">Uncharacterized protein</fullName>
    </submittedName>
</protein>
<gene>
    <name evidence="2" type="ORF">SYNPS1DRAFT_26895</name>
</gene>
<organism evidence="2 3">
    <name type="scientific">Syncephalis pseudoplumigaleata</name>
    <dbReference type="NCBI Taxonomy" id="1712513"/>
    <lineage>
        <taxon>Eukaryota</taxon>
        <taxon>Fungi</taxon>
        <taxon>Fungi incertae sedis</taxon>
        <taxon>Zoopagomycota</taxon>
        <taxon>Zoopagomycotina</taxon>
        <taxon>Zoopagomycetes</taxon>
        <taxon>Zoopagales</taxon>
        <taxon>Piptocephalidaceae</taxon>
        <taxon>Syncephalis</taxon>
    </lineage>
</organism>
<dbReference type="PANTHER" id="PTHR12323">
    <property type="entry name" value="SR-RELATED CTD ASSOCIATED FACTOR 6"/>
    <property type="match status" value="1"/>
</dbReference>
<dbReference type="AlphaFoldDB" id="A0A4P9Z6H5"/>
<feature type="region of interest" description="Disordered" evidence="1">
    <location>
        <begin position="1"/>
        <end position="28"/>
    </location>
</feature>
<dbReference type="GO" id="GO:0048471">
    <property type="term" value="C:perinuclear region of cytoplasm"/>
    <property type="evidence" value="ECO:0007669"/>
    <property type="project" value="TreeGrafter"/>
</dbReference>
<evidence type="ECO:0000313" key="3">
    <source>
        <dbReference type="Proteomes" id="UP000278143"/>
    </source>
</evidence>
<reference evidence="3" key="1">
    <citation type="journal article" date="2018" name="Nat. Microbiol.">
        <title>Leveraging single-cell genomics to expand the fungal tree of life.</title>
        <authorList>
            <person name="Ahrendt S.R."/>
            <person name="Quandt C.A."/>
            <person name="Ciobanu D."/>
            <person name="Clum A."/>
            <person name="Salamov A."/>
            <person name="Andreopoulos B."/>
            <person name="Cheng J.F."/>
            <person name="Woyke T."/>
            <person name="Pelin A."/>
            <person name="Henrissat B."/>
            <person name="Reynolds N.K."/>
            <person name="Benny G.L."/>
            <person name="Smith M.E."/>
            <person name="James T.Y."/>
            <person name="Grigoriev I.V."/>
        </authorList>
    </citation>
    <scope>NUCLEOTIDE SEQUENCE [LARGE SCALE GENOMIC DNA]</scope>
    <source>
        <strain evidence="3">Benny S71-1</strain>
    </source>
</reference>
<evidence type="ECO:0000313" key="2">
    <source>
        <dbReference type="EMBL" id="RKP27451.1"/>
    </source>
</evidence>
<feature type="compositionally biased region" description="Basic residues" evidence="1">
    <location>
        <begin position="222"/>
        <end position="247"/>
    </location>
</feature>
<accession>A0A4P9Z6H5</accession>
<dbReference type="PANTHER" id="PTHR12323:SF0">
    <property type="entry name" value="CALCIUM HOMEOSTASIS ENDOPLASMIC RETICULUM PROTEIN"/>
    <property type="match status" value="1"/>
</dbReference>
<name>A0A4P9Z6H5_9FUNG</name>
<feature type="compositionally biased region" description="Basic and acidic residues" evidence="1">
    <location>
        <begin position="1"/>
        <end position="18"/>
    </location>
</feature>
<feature type="compositionally biased region" description="Pro residues" evidence="1">
    <location>
        <begin position="107"/>
        <end position="116"/>
    </location>
</feature>
<sequence length="306" mass="35289">MRVEEYRMHYRPADDDPRGPMQYASPSYSVPYEHAPRYYGTDVVDDGHHASAMRRGTSTAMPVHHTRTEPPVEASASYHHHQQQRHSYASPSAHADRSGSRHTRRPSPSPSPPPPTLKYWEQPAGMMVDMVAQARYLYEPISVADVTRMRVPRPLDAAELEGHPELKAAVDAYYEGLPADENDMAARLGDTSTTQVRLNRDGWEKGYLDFWYDSAALQKRRARTASRRYARNRSYSRSRSRSRHRTSRRSESSGSESSDHHARHSHDRDGRRGRTTTQFHYSYGEARKRSRSRSASMERRRTRVHK</sequence>
<dbReference type="GO" id="GO:0006874">
    <property type="term" value="P:intracellular calcium ion homeostasis"/>
    <property type="evidence" value="ECO:0007669"/>
    <property type="project" value="TreeGrafter"/>
</dbReference>
<feature type="region of interest" description="Disordered" evidence="1">
    <location>
        <begin position="222"/>
        <end position="306"/>
    </location>
</feature>
<feature type="region of interest" description="Disordered" evidence="1">
    <location>
        <begin position="55"/>
        <end position="120"/>
    </location>
</feature>
<keyword evidence="3" id="KW-1185">Reference proteome</keyword>
<evidence type="ECO:0000256" key="1">
    <source>
        <dbReference type="SAM" id="MobiDB-lite"/>
    </source>
</evidence>